<evidence type="ECO:0000256" key="9">
    <source>
        <dbReference type="ARBA" id="ARBA00023157"/>
    </source>
</evidence>
<evidence type="ECO:0000256" key="1">
    <source>
        <dbReference type="ARBA" id="ARBA00004328"/>
    </source>
</evidence>
<evidence type="ECO:0000259" key="13">
    <source>
        <dbReference type="PROSITE" id="PS50940"/>
    </source>
</evidence>
<dbReference type="RefSeq" id="YP_009133271.1">
    <property type="nucleotide sequence ID" value="NC_026922.1"/>
</dbReference>
<protein>
    <submittedName>
        <fullName evidence="15">Vp91</fullName>
    </submittedName>
</protein>
<feature type="compositionally biased region" description="Pro residues" evidence="11">
    <location>
        <begin position="752"/>
        <end position="761"/>
    </location>
</feature>
<keyword evidence="9" id="KW-1015">Disulfide bond</keyword>
<evidence type="ECO:0000256" key="7">
    <source>
        <dbReference type="ARBA" id="ARBA00022833"/>
    </source>
</evidence>
<feature type="transmembrane region" description="Helical" evidence="12">
    <location>
        <begin position="6"/>
        <end position="24"/>
    </location>
</feature>
<dbReference type="OrthoDB" id="542at10239"/>
<evidence type="ECO:0000256" key="3">
    <source>
        <dbReference type="ARBA" id="ARBA00022723"/>
    </source>
</evidence>
<feature type="region of interest" description="Disordered" evidence="11">
    <location>
        <begin position="707"/>
        <end position="762"/>
    </location>
</feature>
<keyword evidence="12" id="KW-0472">Membrane</keyword>
<evidence type="ECO:0000256" key="10">
    <source>
        <dbReference type="ARBA" id="ARBA00023180"/>
    </source>
</evidence>
<name>A0A0E3URR0_9ABAC</name>
<keyword evidence="6" id="KW-0863">Zinc-finger</keyword>
<dbReference type="GO" id="GO:0044423">
    <property type="term" value="C:virion component"/>
    <property type="evidence" value="ECO:0007669"/>
    <property type="project" value="UniProtKB-KW"/>
</dbReference>
<dbReference type="SMART" id="SM00494">
    <property type="entry name" value="ChtBD2"/>
    <property type="match status" value="1"/>
</dbReference>
<dbReference type="InterPro" id="IPR002557">
    <property type="entry name" value="Chitin-bd_dom"/>
</dbReference>
<proteinExistence type="predicted"/>
<evidence type="ECO:0000256" key="4">
    <source>
        <dbReference type="ARBA" id="ARBA00022729"/>
    </source>
</evidence>
<dbReference type="GO" id="GO:0008061">
    <property type="term" value="F:chitin binding"/>
    <property type="evidence" value="ECO:0007669"/>
    <property type="project" value="UniProtKB-KW"/>
</dbReference>
<organism evidence="15 16">
    <name type="scientific">Lambdina fiscellaria nucleopolyhedrovirus</name>
    <dbReference type="NCBI Taxonomy" id="1642929"/>
    <lineage>
        <taxon>Viruses</taxon>
        <taxon>Viruses incertae sedis</taxon>
        <taxon>Naldaviricetes</taxon>
        <taxon>Lefavirales</taxon>
        <taxon>Baculoviridae</taxon>
        <taxon>Alphabaculovirus</taxon>
        <taxon>Alphabaculovirus lafiscellariae</taxon>
    </lineage>
</organism>
<evidence type="ECO:0000259" key="14">
    <source>
        <dbReference type="PROSITE" id="PS51807"/>
    </source>
</evidence>
<keyword evidence="7" id="KW-0862">Zinc</keyword>
<dbReference type="Pfam" id="PF08475">
    <property type="entry name" value="Baculo_VP91_N"/>
    <property type="match status" value="1"/>
</dbReference>
<keyword evidence="3" id="KW-0479">Metal-binding</keyword>
<keyword evidence="4" id="KW-0732">Signal</keyword>
<evidence type="ECO:0000256" key="12">
    <source>
        <dbReference type="SAM" id="Phobius"/>
    </source>
</evidence>
<keyword evidence="2" id="KW-0147">Chitin-binding</keyword>
<feature type="domain" description="Zinc finger C2HC baculovirus (BV)-type profile" evidence="14">
    <location>
        <begin position="148"/>
        <end position="204"/>
    </location>
</feature>
<dbReference type="InterPro" id="IPR036508">
    <property type="entry name" value="Chitin-bd_dom_sf"/>
</dbReference>
<evidence type="ECO:0000256" key="11">
    <source>
        <dbReference type="SAM" id="MobiDB-lite"/>
    </source>
</evidence>
<keyword evidence="12" id="KW-0812">Transmembrane</keyword>
<evidence type="ECO:0000313" key="15">
    <source>
        <dbReference type="EMBL" id="AKC91689.1"/>
    </source>
</evidence>
<evidence type="ECO:0000256" key="6">
    <source>
        <dbReference type="ARBA" id="ARBA00022771"/>
    </source>
</evidence>
<evidence type="ECO:0000256" key="5">
    <source>
        <dbReference type="ARBA" id="ARBA00022737"/>
    </source>
</evidence>
<evidence type="ECO:0000256" key="2">
    <source>
        <dbReference type="ARBA" id="ARBA00022669"/>
    </source>
</evidence>
<sequence length="908" mass="103614">MLSVPLLLVAIIFIVFFSIIFLIVHNEFNENEFNNRLKVLLEYVARTNADHPTPDTLWYVSDVNEHEYTVTEFSTRDMTALSFATYDDRVQTFNFLEQRFDINEHAQNEIRIAPHPYENSKFRMRGDDGWMDVDCPPHEQFDNATLACRPVPPCNDKTPGNYPLTETLIDTLILNHRVLRRDDEVDDDNSQRQQNYHPIMYLQCFEGGAHAVQECVDNYLFDSVSRICKPRNYCENRPDDFVLDHFPDYLLINEYIVCQNGESVVHSCPSPQIFDKRLMRCVDTHPCAVSGAGDTYITDYIQPNQYYRCVSRSEAELVTCIIRVFRNNEYGCGGDPRCSQFDNGTGLQFNTYTSDTIDFDTGAFECRDHEIARETVCDTDNMIADRVYSHRLLPQLHLPRQTYSRALDACLPYDRANVHFKNPYYSFVTKVNDIEIDLETSLVGNVDTCDRLLTQTHLDNDMVKYARDIDSVAIDAQSGLGVECFTSSIYDALYARYINYCNADHQLILKNNLVARQFIRPSLRGIATDIDYDLDCTIPARHNYIDFDDFFVNKKTHILQFSVCATVLNQIHTSYTTFGRKYTTMDGSYTFKSVKPLFYINSKVLNTHRNKNEIEIENNVDNGVATNASRNAAKTQTVFENIPKIEMKYIGKNLRKLNMPKTQDKNQTIEPLFNPFNQTSALTPLFDPFVKENNDAVQEERFDNLVDETIVDNDGSDDDTEMATPPSPLYSHSNVSSPPPSPSISSVSSHSPSPPSTPPVPELILNEQNVRFLCMYSIPTYKMVACGIENDHIENELRRLRSQIFVAPECADAAGLANIFNAAAYLGNGVTCQSVFNAYTGIRVVRALSPVYLDVATQSDDGHKYNRFVHHKDGKFIACPEELLTEDFDCNIADDKVYSLANMSHNPL</sequence>
<dbReference type="GO" id="GO:0008270">
    <property type="term" value="F:zinc ion binding"/>
    <property type="evidence" value="ECO:0007669"/>
    <property type="project" value="UniProtKB-KW"/>
</dbReference>
<accession>A0A0E3URR0</accession>
<feature type="domain" description="Chitin-binding type-2" evidence="13">
    <location>
        <begin position="231"/>
        <end position="289"/>
    </location>
</feature>
<keyword evidence="5" id="KW-0677">Repeat</keyword>
<evidence type="ECO:0000256" key="8">
    <source>
        <dbReference type="ARBA" id="ARBA00022844"/>
    </source>
</evidence>
<dbReference type="InterPro" id="IPR013682">
    <property type="entry name" value="BaculoV_Vp91_N"/>
</dbReference>
<keyword evidence="8" id="KW-0946">Virion</keyword>
<dbReference type="EMBL" id="KP752043">
    <property type="protein sequence ID" value="AKC91689.1"/>
    <property type="molecule type" value="Genomic_DNA"/>
</dbReference>
<keyword evidence="16" id="KW-1185">Reference proteome</keyword>
<dbReference type="Proteomes" id="UP000201190">
    <property type="component" value="Segment"/>
</dbReference>
<keyword evidence="12" id="KW-1133">Transmembrane helix</keyword>
<dbReference type="PROSITE" id="PS51807">
    <property type="entry name" value="ZF_C2HC_BV"/>
    <property type="match status" value="1"/>
</dbReference>
<dbReference type="SUPFAM" id="SSF57625">
    <property type="entry name" value="Invertebrate chitin-binding proteins"/>
    <property type="match status" value="1"/>
</dbReference>
<dbReference type="Pfam" id="PF01607">
    <property type="entry name" value="CBM_14"/>
    <property type="match status" value="1"/>
</dbReference>
<evidence type="ECO:0000313" key="16">
    <source>
        <dbReference type="Proteomes" id="UP000201190"/>
    </source>
</evidence>
<reference evidence="15 16" key="1">
    <citation type="journal article" date="2015" name="Genome Announc.">
        <title>Genome Sequence of an Alphabaculovirus Isolated from the Oak Looper, Lambdina fiscellaria, Contains a Putative 2-Kilobase-Pair Transposable Element Encoding a Transposase and a FLYWCH Domain-Containing Protein.</title>
        <authorList>
            <person name="Rohrmann G.F."/>
            <person name="Erlandson M.A."/>
            <person name="Theilmann D.A."/>
        </authorList>
    </citation>
    <scope>NUCLEOTIDE SEQUENCE [LARGE SCALE GENOMIC DNA]</scope>
    <source>
        <strain evidence="15">GR15</strain>
    </source>
</reference>
<comment type="subcellular location">
    <subcellularLocation>
        <location evidence="1">Virion</location>
    </subcellularLocation>
</comment>
<keyword evidence="10" id="KW-0325">Glycoprotein</keyword>
<dbReference type="PROSITE" id="PS50940">
    <property type="entry name" value="CHIT_BIND_II"/>
    <property type="match status" value="1"/>
</dbReference>
<dbReference type="GeneID" id="24170892"/>
<dbReference type="KEGG" id="vg:24170892"/>
<dbReference type="GO" id="GO:0005576">
    <property type="term" value="C:extracellular region"/>
    <property type="evidence" value="ECO:0007669"/>
    <property type="project" value="InterPro"/>
</dbReference>
<feature type="compositionally biased region" description="Acidic residues" evidence="11">
    <location>
        <begin position="707"/>
        <end position="721"/>
    </location>
</feature>